<evidence type="ECO:0000313" key="5">
    <source>
        <dbReference type="Proteomes" id="UP000008694"/>
    </source>
</evidence>
<sequence length="303" mass="35442">MKIFDLIFPFPLIILQNVCGFDFHEKEVESEESLLTLYNRCTSHHFVHVNNLDLKENRFEIFRNNARYILNSNKKGRPYTLGLNQFVNMKHNGFLPMYKCATVRIDQTLPGSNMFMHEDMDQVPNSFDWKERSVVTDVKNQESECAFGRRFFRSSRQTTSLLKSLSLPLWFSGALGRSRERVCLSVYLLIAFPLFWVFFGFSYGGLKTRSRWLCFDWVGSVLVMGLLGSQWMVGVFVGARVVLHYYGCCFWRWRIGGWLAAEVSWPPFSRFLLLLPRFLWISWLSFVDFGVVVALSSYSSLKR</sequence>
<dbReference type="InterPro" id="IPR013201">
    <property type="entry name" value="Prot_inhib_I29"/>
</dbReference>
<dbReference type="Gramene" id="scaffold_703932.1">
    <property type="protein sequence ID" value="scaffold_703932.1"/>
    <property type="gene ID" value="scaffold_703932.1"/>
</dbReference>
<keyword evidence="1" id="KW-1133">Transmembrane helix</keyword>
<accession>D7MJ72</accession>
<dbReference type="STRING" id="81972.D7MJ72"/>
<dbReference type="SUPFAM" id="SSF54001">
    <property type="entry name" value="Cysteine proteinases"/>
    <property type="match status" value="1"/>
</dbReference>
<reference evidence="5" key="1">
    <citation type="journal article" date="2011" name="Nat. Genet.">
        <title>The Arabidopsis lyrata genome sequence and the basis of rapid genome size change.</title>
        <authorList>
            <person name="Hu T.T."/>
            <person name="Pattyn P."/>
            <person name="Bakker E.G."/>
            <person name="Cao J."/>
            <person name="Cheng J.-F."/>
            <person name="Clark R.M."/>
            <person name="Fahlgren N."/>
            <person name="Fawcett J.A."/>
            <person name="Grimwood J."/>
            <person name="Gundlach H."/>
            <person name="Haberer G."/>
            <person name="Hollister J.D."/>
            <person name="Ossowski S."/>
            <person name="Ottilar R.P."/>
            <person name="Salamov A.A."/>
            <person name="Schneeberger K."/>
            <person name="Spannagl M."/>
            <person name="Wang X."/>
            <person name="Yang L."/>
            <person name="Nasrallah M.E."/>
            <person name="Bergelson J."/>
            <person name="Carrington J.C."/>
            <person name="Gaut B.S."/>
            <person name="Schmutz J."/>
            <person name="Mayer K.F.X."/>
            <person name="Van de Peer Y."/>
            <person name="Grigoriev I.V."/>
            <person name="Nordborg M."/>
            <person name="Weigel D."/>
            <person name="Guo Y.-L."/>
        </authorList>
    </citation>
    <scope>NUCLEOTIDE SEQUENCE [LARGE SCALE GENOMIC DNA]</scope>
    <source>
        <strain evidence="5">cv. MN47</strain>
    </source>
</reference>
<dbReference type="Pfam" id="PF08246">
    <property type="entry name" value="Inhibitor_I29"/>
    <property type="match status" value="1"/>
</dbReference>
<gene>
    <name evidence="4" type="ORF">ARALYDRAFT_916190</name>
</gene>
<dbReference type="EMBL" id="GL348719">
    <property type="protein sequence ID" value="EFH46961.1"/>
    <property type="molecule type" value="Genomic_DNA"/>
</dbReference>
<dbReference type="InterPro" id="IPR038765">
    <property type="entry name" value="Papain-like_cys_pep_sf"/>
</dbReference>
<dbReference type="Proteomes" id="UP000008694">
    <property type="component" value="Unassembled WGS sequence"/>
</dbReference>
<feature type="signal peptide" evidence="2">
    <location>
        <begin position="1"/>
        <end position="20"/>
    </location>
</feature>
<evidence type="ECO:0000313" key="4">
    <source>
        <dbReference type="EMBL" id="EFH46961.1"/>
    </source>
</evidence>
<feature type="transmembrane region" description="Helical" evidence="1">
    <location>
        <begin position="184"/>
        <end position="206"/>
    </location>
</feature>
<dbReference type="eggNOG" id="KOG1543">
    <property type="taxonomic scope" value="Eukaryota"/>
</dbReference>
<feature type="domain" description="Cathepsin propeptide inhibitor" evidence="3">
    <location>
        <begin position="50"/>
        <end position="93"/>
    </location>
</feature>
<keyword evidence="1" id="KW-0812">Transmembrane</keyword>
<keyword evidence="2" id="KW-0732">Signal</keyword>
<dbReference type="Gene3D" id="3.90.70.10">
    <property type="entry name" value="Cysteine proteinases"/>
    <property type="match status" value="1"/>
</dbReference>
<keyword evidence="1" id="KW-0472">Membrane</keyword>
<feature type="transmembrane region" description="Helical" evidence="1">
    <location>
        <begin position="213"/>
        <end position="233"/>
    </location>
</feature>
<proteinExistence type="predicted"/>
<dbReference type="AlphaFoldDB" id="D7MJ72"/>
<organism evidence="5">
    <name type="scientific">Arabidopsis lyrata subsp. lyrata</name>
    <name type="common">Lyre-leaved rock-cress</name>
    <dbReference type="NCBI Taxonomy" id="81972"/>
    <lineage>
        <taxon>Eukaryota</taxon>
        <taxon>Viridiplantae</taxon>
        <taxon>Streptophyta</taxon>
        <taxon>Embryophyta</taxon>
        <taxon>Tracheophyta</taxon>
        <taxon>Spermatophyta</taxon>
        <taxon>Magnoliopsida</taxon>
        <taxon>eudicotyledons</taxon>
        <taxon>Gunneridae</taxon>
        <taxon>Pentapetalae</taxon>
        <taxon>rosids</taxon>
        <taxon>malvids</taxon>
        <taxon>Brassicales</taxon>
        <taxon>Brassicaceae</taxon>
        <taxon>Camelineae</taxon>
        <taxon>Arabidopsis</taxon>
    </lineage>
</organism>
<protein>
    <recommendedName>
        <fullName evidence="3">Cathepsin propeptide inhibitor domain-containing protein</fullName>
    </recommendedName>
</protein>
<feature type="chain" id="PRO_5003103247" description="Cathepsin propeptide inhibitor domain-containing protein" evidence="2">
    <location>
        <begin position="21"/>
        <end position="303"/>
    </location>
</feature>
<keyword evidence="5" id="KW-1185">Reference proteome</keyword>
<name>D7MJ72_ARALL</name>
<evidence type="ECO:0000256" key="2">
    <source>
        <dbReference type="SAM" id="SignalP"/>
    </source>
</evidence>
<feature type="transmembrane region" description="Helical" evidence="1">
    <location>
        <begin position="278"/>
        <end position="298"/>
    </location>
</feature>
<dbReference type="HOGENOM" id="CLU_919337_0_0_1"/>
<evidence type="ECO:0000259" key="3">
    <source>
        <dbReference type="Pfam" id="PF08246"/>
    </source>
</evidence>
<evidence type="ECO:0000256" key="1">
    <source>
        <dbReference type="SAM" id="Phobius"/>
    </source>
</evidence>